<evidence type="ECO:0000313" key="2">
    <source>
        <dbReference type="EMBL" id="CBE67997.1"/>
    </source>
</evidence>
<keyword evidence="1" id="KW-0472">Membrane</keyword>
<dbReference type="AlphaFoldDB" id="D5MMB1"/>
<keyword evidence="1" id="KW-0812">Transmembrane</keyword>
<sequence length="144" mass="16283">MSNSQNYDLISFEIEDDSIISYPKTVGAEFGIRQFVRIAQRVTLISAQSFPHAFLRFRIQSLNVYRSPLSVNQPVDHRPKTSSWVRTFRALYCCRASLILARYSGDVDANRSSKNASRSSFFILLTAAMIAAECTSIFKVLSMV</sequence>
<reference evidence="2 3" key="1">
    <citation type="journal article" date="2010" name="Nature">
        <title>Nitrite-driven anaerobic methane oxidation by oxygenic bacteria.</title>
        <authorList>
            <person name="Ettwig K.F."/>
            <person name="Butler M.K."/>
            <person name="Le Paslier D."/>
            <person name="Pelletier E."/>
            <person name="Mangenot S."/>
            <person name="Kuypers M.M.M."/>
            <person name="Schreiber F."/>
            <person name="Dutilh B.E."/>
            <person name="Zedelius J."/>
            <person name="de Beer D."/>
            <person name="Gloerich J."/>
            <person name="Wessels H.J.C.T."/>
            <person name="van Allen T."/>
            <person name="Luesken F."/>
            <person name="Wu M."/>
            <person name="van de Pas-Schoonen K.T."/>
            <person name="Op den Camp H.J.M."/>
            <person name="Janssen-Megens E.M."/>
            <person name="Francoijs K-J."/>
            <person name="Stunnenberg H."/>
            <person name="Weissenbach J."/>
            <person name="Jetten M.S.M."/>
            <person name="Strous M."/>
        </authorList>
    </citation>
    <scope>NUCLEOTIDE SEQUENCE [LARGE SCALE GENOMIC DNA]</scope>
</reference>
<proteinExistence type="predicted"/>
<evidence type="ECO:0000256" key="1">
    <source>
        <dbReference type="SAM" id="Phobius"/>
    </source>
</evidence>
<dbReference type="Proteomes" id="UP000006898">
    <property type="component" value="Chromosome"/>
</dbReference>
<keyword evidence="1" id="KW-1133">Transmembrane helix</keyword>
<dbReference type="EMBL" id="FP565575">
    <property type="protein sequence ID" value="CBE67997.1"/>
    <property type="molecule type" value="Genomic_DNA"/>
</dbReference>
<evidence type="ECO:0000313" key="3">
    <source>
        <dbReference type="Proteomes" id="UP000006898"/>
    </source>
</evidence>
<dbReference type="STRING" id="671143.DAMO_0936"/>
<protein>
    <submittedName>
        <fullName evidence="2">Uncharacterized protein</fullName>
    </submittedName>
</protein>
<gene>
    <name evidence="2" type="ORF">DAMO_0936</name>
</gene>
<dbReference type="HOGENOM" id="CLU_1792952_0_0_0"/>
<name>D5MMB1_METO1</name>
<accession>D5MMB1</accession>
<organism evidence="2 3">
    <name type="scientific">Methylomirabilis oxygeniifera</name>
    <dbReference type="NCBI Taxonomy" id="671143"/>
    <lineage>
        <taxon>Bacteria</taxon>
        <taxon>Candidatus Methylomirabilota</taxon>
        <taxon>Candidatus Methylomirabilia</taxon>
        <taxon>Candidatus Methylomirabilales</taxon>
        <taxon>Candidatus Methylomirabilaceae</taxon>
        <taxon>Candidatus Methylomirabilis</taxon>
    </lineage>
</organism>
<feature type="transmembrane region" description="Helical" evidence="1">
    <location>
        <begin position="121"/>
        <end position="141"/>
    </location>
</feature>
<dbReference type="KEGG" id="mox:DAMO_0936"/>